<protein>
    <submittedName>
        <fullName evidence="1">Uncharacterized protein</fullName>
    </submittedName>
</protein>
<dbReference type="EMBL" id="BGPR01029528">
    <property type="protein sequence ID" value="GBO01351.1"/>
    <property type="molecule type" value="Genomic_DNA"/>
</dbReference>
<evidence type="ECO:0000313" key="1">
    <source>
        <dbReference type="EMBL" id="GBO01351.1"/>
    </source>
</evidence>
<keyword evidence="2" id="KW-1185">Reference proteome</keyword>
<name>A0A4Y2TMS1_ARAVE</name>
<organism evidence="1 2">
    <name type="scientific">Araneus ventricosus</name>
    <name type="common">Orbweaver spider</name>
    <name type="synonym">Epeira ventricosa</name>
    <dbReference type="NCBI Taxonomy" id="182803"/>
    <lineage>
        <taxon>Eukaryota</taxon>
        <taxon>Metazoa</taxon>
        <taxon>Ecdysozoa</taxon>
        <taxon>Arthropoda</taxon>
        <taxon>Chelicerata</taxon>
        <taxon>Arachnida</taxon>
        <taxon>Araneae</taxon>
        <taxon>Araneomorphae</taxon>
        <taxon>Entelegynae</taxon>
        <taxon>Araneoidea</taxon>
        <taxon>Araneidae</taxon>
        <taxon>Araneus</taxon>
    </lineage>
</organism>
<accession>A0A4Y2TMS1</accession>
<gene>
    <name evidence="1" type="ORF">AVEN_122399_1</name>
</gene>
<dbReference type="Proteomes" id="UP000499080">
    <property type="component" value="Unassembled WGS sequence"/>
</dbReference>
<reference evidence="1 2" key="1">
    <citation type="journal article" date="2019" name="Sci. Rep.">
        <title>Orb-weaving spider Araneus ventricosus genome elucidates the spidroin gene catalogue.</title>
        <authorList>
            <person name="Kono N."/>
            <person name="Nakamura H."/>
            <person name="Ohtoshi R."/>
            <person name="Moran D.A.P."/>
            <person name="Shinohara A."/>
            <person name="Yoshida Y."/>
            <person name="Fujiwara M."/>
            <person name="Mori M."/>
            <person name="Tomita M."/>
            <person name="Arakawa K."/>
        </authorList>
    </citation>
    <scope>NUCLEOTIDE SEQUENCE [LARGE SCALE GENOMIC DNA]</scope>
</reference>
<dbReference type="AlphaFoldDB" id="A0A4Y2TMS1"/>
<proteinExistence type="predicted"/>
<evidence type="ECO:0000313" key="2">
    <source>
        <dbReference type="Proteomes" id="UP000499080"/>
    </source>
</evidence>
<sequence>MSSRRKFRGKCAQRNENNSDSRELFDLEDCADLLQSDEISTTDLHIPHAFLNEDLAGEPEDCSKRPNGAPSKAQHLQHAFTHFTHLRPHHR</sequence>
<comment type="caution">
    <text evidence="1">The sequence shown here is derived from an EMBL/GenBank/DDBJ whole genome shotgun (WGS) entry which is preliminary data.</text>
</comment>